<keyword evidence="2 6" id="KW-0808">Transferase</keyword>
<dbReference type="InterPro" id="IPR051091">
    <property type="entry name" value="O-Glucosyltr/Glycosyltrsf_90"/>
</dbReference>
<dbReference type="Pfam" id="PF05686">
    <property type="entry name" value="Glyco_transf_90"/>
    <property type="match status" value="1"/>
</dbReference>
<evidence type="ECO:0000256" key="4">
    <source>
        <dbReference type="SAM" id="Phobius"/>
    </source>
</evidence>
<evidence type="ECO:0000313" key="7">
    <source>
        <dbReference type="Proteomes" id="UP000018144"/>
    </source>
</evidence>
<dbReference type="EMBL" id="HF935626">
    <property type="protein sequence ID" value="CCX11538.1"/>
    <property type="molecule type" value="Genomic_DNA"/>
</dbReference>
<dbReference type="PANTHER" id="PTHR12203:SF35">
    <property type="entry name" value="PROTEIN O-GLUCOSYLTRANSFERASE 1"/>
    <property type="match status" value="1"/>
</dbReference>
<protein>
    <submittedName>
        <fullName evidence="6">Similar to Beta-1,2-xylosyltransferase 1 acc. no. Q5K8R6</fullName>
    </submittedName>
</protein>
<keyword evidence="4" id="KW-0812">Transmembrane</keyword>
<dbReference type="OrthoDB" id="202415at2759"/>
<feature type="domain" description="Glycosyl transferase CAP10" evidence="5">
    <location>
        <begin position="320"/>
        <end position="609"/>
    </location>
</feature>
<feature type="transmembrane region" description="Helical" evidence="4">
    <location>
        <begin position="7"/>
        <end position="26"/>
    </location>
</feature>
<feature type="region of interest" description="Disordered" evidence="3">
    <location>
        <begin position="35"/>
        <end position="59"/>
    </location>
</feature>
<gene>
    <name evidence="6" type="ORF">PCON_11132</name>
</gene>
<proteinExistence type="inferred from homology"/>
<dbReference type="PANTHER" id="PTHR12203">
    <property type="entry name" value="KDEL LYS-ASP-GLU-LEU CONTAINING - RELATED"/>
    <property type="match status" value="1"/>
</dbReference>
<dbReference type="SMART" id="SM00672">
    <property type="entry name" value="CAP10"/>
    <property type="match status" value="1"/>
</dbReference>
<dbReference type="Proteomes" id="UP000018144">
    <property type="component" value="Unassembled WGS sequence"/>
</dbReference>
<evidence type="ECO:0000256" key="3">
    <source>
        <dbReference type="SAM" id="MobiDB-lite"/>
    </source>
</evidence>
<reference evidence="6 7" key="1">
    <citation type="journal article" date="2013" name="PLoS Genet.">
        <title>The genome and development-dependent transcriptomes of Pyronema confluens: a window into fungal evolution.</title>
        <authorList>
            <person name="Traeger S."/>
            <person name="Altegoer F."/>
            <person name="Freitag M."/>
            <person name="Gabaldon T."/>
            <person name="Kempken F."/>
            <person name="Kumar A."/>
            <person name="Marcet-Houben M."/>
            <person name="Poggeler S."/>
            <person name="Stajich J.E."/>
            <person name="Nowrousian M."/>
        </authorList>
    </citation>
    <scope>NUCLEOTIDE SEQUENCE [LARGE SCALE GENOMIC DNA]</scope>
    <source>
        <strain evidence="7">CBS 100304</strain>
        <tissue evidence="6">Vegetative mycelium</tissue>
    </source>
</reference>
<name>U4L4U8_PYROM</name>
<comment type="similarity">
    <text evidence="1">Belongs to the glycosyltransferase 90 family.</text>
</comment>
<evidence type="ECO:0000259" key="5">
    <source>
        <dbReference type="SMART" id="SM00672"/>
    </source>
</evidence>
<sequence>MPRVRPILAGCATIVVFVFIFVNLGTSEYPSFRPVKADSCSVPATPPSSPPTLKDQNAGHSYSVTTQKYPVHPIPILMAAGELKWQSMLRGQSRTLRAAVKEYKVRYGMNPPDGFDLWFQYAKEQNVVLIDEFDEMMTAMEPLRKLGKEELRRRSDALLKFGIDYSLGGVIIGGQTTFTHVPEPAKDTPSDPSIMEHPGGYRTAGFLEMLAPVKEILSSKAASWPVFSVPVNELAEARVVAGDEYWPEAAVMNISSSYTHNDLFHEHQHGARTLSEDLARACGPDSNLAKKAAGTRFEFGIEEVIEPKHGLLGGEGRKPEFVIDPDSDNDMCERPELMTVHGVFRGTSSTTKGLFPILSYGRPSAFSDIPIPSRYQWDADGSYQYNPADEVAWEDKNAALYWRGEPSGGGHGDTSYGSMHRHRLVAITNPKHFKSNVSLTGAAESNRLIETTEPGYMAQSHTNVSFSDISSMCEMFGCDLPSKFPFELRNPFGEAWRNKLVIDSDGWGPSGRWRALMESRSVAVRSSVYREWFSPRMIPWVHYVPASVGLSEIWGILGYFLGTADGGVPHDLDAKKIAEEGSKWVAEHMRKTDMTVYCFRLILELNRLFNGEEWVYKEAL</sequence>
<dbReference type="eggNOG" id="KOG2458">
    <property type="taxonomic scope" value="Eukaryota"/>
</dbReference>
<dbReference type="GO" id="GO:0016740">
    <property type="term" value="F:transferase activity"/>
    <property type="evidence" value="ECO:0007669"/>
    <property type="project" value="UniProtKB-KW"/>
</dbReference>
<accession>U4L4U8</accession>
<keyword evidence="4" id="KW-0472">Membrane</keyword>
<dbReference type="InterPro" id="IPR006598">
    <property type="entry name" value="CAP10"/>
</dbReference>
<dbReference type="OMA" id="SDKIFWR"/>
<keyword evidence="7" id="KW-1185">Reference proteome</keyword>
<keyword evidence="4" id="KW-1133">Transmembrane helix</keyword>
<organism evidence="6 7">
    <name type="scientific">Pyronema omphalodes (strain CBS 100304)</name>
    <name type="common">Pyronema confluens</name>
    <dbReference type="NCBI Taxonomy" id="1076935"/>
    <lineage>
        <taxon>Eukaryota</taxon>
        <taxon>Fungi</taxon>
        <taxon>Dikarya</taxon>
        <taxon>Ascomycota</taxon>
        <taxon>Pezizomycotina</taxon>
        <taxon>Pezizomycetes</taxon>
        <taxon>Pezizales</taxon>
        <taxon>Pyronemataceae</taxon>
        <taxon>Pyronema</taxon>
    </lineage>
</organism>
<dbReference type="AlphaFoldDB" id="U4L4U8"/>
<evidence type="ECO:0000256" key="1">
    <source>
        <dbReference type="ARBA" id="ARBA00010118"/>
    </source>
</evidence>
<evidence type="ECO:0000256" key="2">
    <source>
        <dbReference type="ARBA" id="ARBA00022679"/>
    </source>
</evidence>
<evidence type="ECO:0000313" key="6">
    <source>
        <dbReference type="EMBL" id="CCX11538.1"/>
    </source>
</evidence>